<dbReference type="EMBL" id="DTBP01000026">
    <property type="protein sequence ID" value="HGQ74217.1"/>
    <property type="molecule type" value="Genomic_DNA"/>
</dbReference>
<keyword evidence="1" id="KW-1133">Transmembrane helix</keyword>
<sequence length="289" mass="33588">MKLFFEVIVVTTIITSLLWFTSLFTNIPIYNYELNPIYDEITVVVSHENIEVVRILIYNSEIRDANIVSFYKVIFSIKENQEFFSIVEKVSCNFYSARVKPLFVLSNVMNSDDFEENVIYVLSRVGVLITNMDVDQIGREVYIRLREPYFVIIARFILKNVEIDLSKYVPSVIYYGRETPRKSSLYEYVLRAKTSSFHSIILKYFIDNALVSNLHISVDNAIYISRGSLNYIGMILLWVTTTSVSATQPFFTKRLLYRLGILLRSLVKPLQKLKLKTLLLKTPSPQHGK</sequence>
<name>A0A7C4JMG5_STAMA</name>
<feature type="transmembrane region" description="Helical" evidence="1">
    <location>
        <begin position="7"/>
        <end position="30"/>
    </location>
</feature>
<evidence type="ECO:0000256" key="1">
    <source>
        <dbReference type="SAM" id="Phobius"/>
    </source>
</evidence>
<accession>A0A7C4JMG5</accession>
<keyword evidence="1" id="KW-0472">Membrane</keyword>
<keyword evidence="1" id="KW-0812">Transmembrane</keyword>
<evidence type="ECO:0000313" key="2">
    <source>
        <dbReference type="EMBL" id="HGQ74217.1"/>
    </source>
</evidence>
<protein>
    <submittedName>
        <fullName evidence="2">Uncharacterized protein</fullName>
    </submittedName>
</protein>
<organism evidence="2">
    <name type="scientific">Staphylothermus marinus</name>
    <dbReference type="NCBI Taxonomy" id="2280"/>
    <lineage>
        <taxon>Archaea</taxon>
        <taxon>Thermoproteota</taxon>
        <taxon>Thermoprotei</taxon>
        <taxon>Desulfurococcales</taxon>
        <taxon>Desulfurococcaceae</taxon>
        <taxon>Staphylothermus</taxon>
    </lineage>
</organism>
<comment type="caution">
    <text evidence="2">The sequence shown here is derived from an EMBL/GenBank/DDBJ whole genome shotgun (WGS) entry which is preliminary data.</text>
</comment>
<gene>
    <name evidence="2" type="ORF">ENU20_03980</name>
</gene>
<reference evidence="2" key="1">
    <citation type="journal article" date="2020" name="mSystems">
        <title>Genome- and Community-Level Interaction Insights into Carbon Utilization and Element Cycling Functions of Hydrothermarchaeota in Hydrothermal Sediment.</title>
        <authorList>
            <person name="Zhou Z."/>
            <person name="Liu Y."/>
            <person name="Xu W."/>
            <person name="Pan J."/>
            <person name="Luo Z.H."/>
            <person name="Li M."/>
        </authorList>
    </citation>
    <scope>NUCLEOTIDE SEQUENCE [LARGE SCALE GENOMIC DNA]</scope>
    <source>
        <strain evidence="2">SpSt-648</strain>
    </source>
</reference>
<dbReference type="AlphaFoldDB" id="A0A7C4JMG5"/>
<proteinExistence type="predicted"/>